<name>A0A917TWP9_9ACTN</name>
<proteinExistence type="predicted"/>
<dbReference type="Proteomes" id="UP000642070">
    <property type="component" value="Unassembled WGS sequence"/>
</dbReference>
<organism evidence="2 3">
    <name type="scientific">Dactylosporangium sucinum</name>
    <dbReference type="NCBI Taxonomy" id="1424081"/>
    <lineage>
        <taxon>Bacteria</taxon>
        <taxon>Bacillati</taxon>
        <taxon>Actinomycetota</taxon>
        <taxon>Actinomycetes</taxon>
        <taxon>Micromonosporales</taxon>
        <taxon>Micromonosporaceae</taxon>
        <taxon>Dactylosporangium</taxon>
    </lineage>
</organism>
<evidence type="ECO:0000313" key="2">
    <source>
        <dbReference type="EMBL" id="GGM41395.1"/>
    </source>
</evidence>
<dbReference type="EMBL" id="BMPI01000024">
    <property type="protein sequence ID" value="GGM41395.1"/>
    <property type="molecule type" value="Genomic_DNA"/>
</dbReference>
<reference evidence="2" key="1">
    <citation type="journal article" date="2014" name="Int. J. Syst. Evol. Microbiol.">
        <title>Complete genome sequence of Corynebacterium casei LMG S-19264T (=DSM 44701T), isolated from a smear-ripened cheese.</title>
        <authorList>
            <consortium name="US DOE Joint Genome Institute (JGI-PGF)"/>
            <person name="Walter F."/>
            <person name="Albersmeier A."/>
            <person name="Kalinowski J."/>
            <person name="Ruckert C."/>
        </authorList>
    </citation>
    <scope>NUCLEOTIDE SEQUENCE</scope>
    <source>
        <strain evidence="2">JCM 19831</strain>
    </source>
</reference>
<feature type="compositionally biased region" description="Polar residues" evidence="1">
    <location>
        <begin position="55"/>
        <end position="69"/>
    </location>
</feature>
<dbReference type="AlphaFoldDB" id="A0A917TWP9"/>
<protein>
    <submittedName>
        <fullName evidence="2">Uncharacterized protein</fullName>
    </submittedName>
</protein>
<accession>A0A917TWP9</accession>
<gene>
    <name evidence="2" type="ORF">GCM10007977_048490</name>
</gene>
<comment type="caution">
    <text evidence="2">The sequence shown here is derived from an EMBL/GenBank/DDBJ whole genome shotgun (WGS) entry which is preliminary data.</text>
</comment>
<evidence type="ECO:0000256" key="1">
    <source>
        <dbReference type="SAM" id="MobiDB-lite"/>
    </source>
</evidence>
<feature type="region of interest" description="Disordered" evidence="1">
    <location>
        <begin position="55"/>
        <end position="80"/>
    </location>
</feature>
<keyword evidence="3" id="KW-1185">Reference proteome</keyword>
<reference evidence="2" key="2">
    <citation type="submission" date="2020-09" db="EMBL/GenBank/DDBJ databases">
        <authorList>
            <person name="Sun Q."/>
            <person name="Ohkuma M."/>
        </authorList>
    </citation>
    <scope>NUCLEOTIDE SEQUENCE</scope>
    <source>
        <strain evidence="2">JCM 19831</strain>
    </source>
</reference>
<sequence>MASLQAAVSWLVVSTWGVHGPRRQAVRRCRIPDRIVAHVTSCFVNICPGKRATVETTARSSSRPGTVNEAQRAGAAEPEDDLSWLALESDPIPAGPHADRRFVL</sequence>
<evidence type="ECO:0000313" key="3">
    <source>
        <dbReference type="Proteomes" id="UP000642070"/>
    </source>
</evidence>